<dbReference type="Proteomes" id="UP001501725">
    <property type="component" value="Unassembled WGS sequence"/>
</dbReference>
<reference evidence="2" key="1">
    <citation type="journal article" date="2019" name="Int. J. Syst. Evol. Microbiol.">
        <title>The Global Catalogue of Microorganisms (GCM) 10K type strain sequencing project: providing services to taxonomists for standard genome sequencing and annotation.</title>
        <authorList>
            <consortium name="The Broad Institute Genomics Platform"/>
            <consortium name="The Broad Institute Genome Sequencing Center for Infectious Disease"/>
            <person name="Wu L."/>
            <person name="Ma J."/>
        </authorList>
    </citation>
    <scope>NUCLEOTIDE SEQUENCE [LARGE SCALE GENOMIC DNA]</scope>
    <source>
        <strain evidence="2">JCM 17919</strain>
    </source>
</reference>
<protein>
    <submittedName>
        <fullName evidence="1">Uncharacterized protein</fullName>
    </submittedName>
</protein>
<evidence type="ECO:0000313" key="1">
    <source>
        <dbReference type="EMBL" id="GAA4320939.1"/>
    </source>
</evidence>
<dbReference type="EMBL" id="BAABGY010000002">
    <property type="protein sequence ID" value="GAA4320939.1"/>
    <property type="molecule type" value="Genomic_DNA"/>
</dbReference>
<keyword evidence="2" id="KW-1185">Reference proteome</keyword>
<proteinExistence type="predicted"/>
<dbReference type="RefSeq" id="WP_345253310.1">
    <property type="nucleotide sequence ID" value="NZ_BAABGY010000002.1"/>
</dbReference>
<organism evidence="1 2">
    <name type="scientific">Flaviaesturariibacter amylovorans</name>
    <dbReference type="NCBI Taxonomy" id="1084520"/>
    <lineage>
        <taxon>Bacteria</taxon>
        <taxon>Pseudomonadati</taxon>
        <taxon>Bacteroidota</taxon>
        <taxon>Chitinophagia</taxon>
        <taxon>Chitinophagales</taxon>
        <taxon>Chitinophagaceae</taxon>
        <taxon>Flaviaestuariibacter</taxon>
    </lineage>
</organism>
<gene>
    <name evidence="1" type="ORF">GCM10023184_06360</name>
</gene>
<evidence type="ECO:0000313" key="2">
    <source>
        <dbReference type="Proteomes" id="UP001501725"/>
    </source>
</evidence>
<comment type="caution">
    <text evidence="1">The sequence shown here is derived from an EMBL/GenBank/DDBJ whole genome shotgun (WGS) entry which is preliminary data.</text>
</comment>
<sequence length="98" mass="11124">METGRYWVITRSGRKFLVEEWGSNHVQWGDLDPATKKLHKVRVKDVEEIGAHNSIISKERGFKNICFLTPGTSALGYIDLIDDSGVERIESADVQYVD</sequence>
<accession>A0ABP8GAZ1</accession>
<name>A0ABP8GAZ1_9BACT</name>